<feature type="transmembrane region" description="Helical" evidence="1">
    <location>
        <begin position="268"/>
        <end position="296"/>
    </location>
</feature>
<reference evidence="2 3" key="1">
    <citation type="submission" date="2018-06" db="EMBL/GenBank/DDBJ databases">
        <title>Complete genome of Desulfovibrio marinus P48SEP.</title>
        <authorList>
            <person name="Crispim J.S."/>
            <person name="Vidigal P.M.P."/>
            <person name="Silva L.C.F."/>
            <person name="Araujo L.C."/>
            <person name="Laguardia C.N."/>
            <person name="Dias R.S."/>
            <person name="Sousa M.P."/>
            <person name="Paula S.O."/>
            <person name="Silva C."/>
        </authorList>
    </citation>
    <scope>NUCLEOTIDE SEQUENCE [LARGE SCALE GENOMIC DNA]</scope>
    <source>
        <strain evidence="2 3">P48SEP</strain>
    </source>
</reference>
<sequence>MSRPLFLQPSHEPCENTTVRHTRYDTILVIVFTILSAILYFIPTGFEGAQPTNAVRVRGKIVQVNNDDVQQLGMLKKGHQEVVVQILEGQHKGETHSSTNQLLGRLDLDKIYTVGDTALVVLTEDQNGAITFVNAQDHYRLGLELLLLGLFAVLLIAFAGWTGLKALLSFVFAALLLWKGLVPCMLNGYDPIWLSLGVIALLTAVVIFLVAGVTRKGVAAFAGAFLGVLTSCLMAWYFTYKFHVHGAVMPFAETLLYSGFGHLDLAKIYIAAVFIAASGAVMDLAMDVAASMHEVVEKKPDISRYEALKSGIRVGRAVVGTMTTTLLLAYSGGFITLLMAFMAQGIPLANMFNLIYVAAEVLKTIVGSFGLVTVAPFTAVVGAFLFVRK</sequence>
<dbReference type="PANTHER" id="PTHR41771">
    <property type="entry name" value="MEMBRANE PROTEIN-RELATED"/>
    <property type="match status" value="1"/>
</dbReference>
<evidence type="ECO:0000313" key="2">
    <source>
        <dbReference type="EMBL" id="TVM33010.1"/>
    </source>
</evidence>
<gene>
    <name evidence="2" type="ORF">DQK91_12645</name>
</gene>
<keyword evidence="1" id="KW-0812">Transmembrane</keyword>
<proteinExistence type="predicted"/>
<dbReference type="PANTHER" id="PTHR41771:SF1">
    <property type="entry name" value="MEMBRANE PROTEIN"/>
    <property type="match status" value="1"/>
</dbReference>
<feature type="transmembrane region" description="Helical" evidence="1">
    <location>
        <begin position="361"/>
        <end position="387"/>
    </location>
</feature>
<feature type="transmembrane region" description="Helical" evidence="1">
    <location>
        <begin position="218"/>
        <end position="239"/>
    </location>
</feature>
<comment type="caution">
    <text evidence="2">The sequence shown here is derived from an EMBL/GenBank/DDBJ whole genome shotgun (WGS) entry which is preliminary data.</text>
</comment>
<feature type="transmembrane region" description="Helical" evidence="1">
    <location>
        <begin position="145"/>
        <end position="172"/>
    </location>
</feature>
<name>A0A6P1ZIQ7_9BACT</name>
<feature type="transmembrane region" description="Helical" evidence="1">
    <location>
        <begin position="317"/>
        <end position="341"/>
    </location>
</feature>
<protein>
    <submittedName>
        <fullName evidence="2">YibE/F family protein</fullName>
    </submittedName>
</protein>
<dbReference type="EMBL" id="QMIF01000008">
    <property type="protein sequence ID" value="TVM33010.1"/>
    <property type="molecule type" value="Genomic_DNA"/>
</dbReference>
<feature type="transmembrane region" description="Helical" evidence="1">
    <location>
        <begin position="27"/>
        <end position="46"/>
    </location>
</feature>
<dbReference type="AlphaFoldDB" id="A0A6P1ZIQ7"/>
<evidence type="ECO:0000256" key="1">
    <source>
        <dbReference type="SAM" id="Phobius"/>
    </source>
</evidence>
<dbReference type="Proteomes" id="UP000434052">
    <property type="component" value="Unassembled WGS sequence"/>
</dbReference>
<dbReference type="Pfam" id="PF07907">
    <property type="entry name" value="YibE_F"/>
    <property type="match status" value="1"/>
</dbReference>
<evidence type="ECO:0000313" key="3">
    <source>
        <dbReference type="Proteomes" id="UP000434052"/>
    </source>
</evidence>
<feature type="transmembrane region" description="Helical" evidence="1">
    <location>
        <begin position="192"/>
        <end position="211"/>
    </location>
</feature>
<organism evidence="2 3">
    <name type="scientific">Oceanidesulfovibrio marinus</name>
    <dbReference type="NCBI Taxonomy" id="370038"/>
    <lineage>
        <taxon>Bacteria</taxon>
        <taxon>Pseudomonadati</taxon>
        <taxon>Thermodesulfobacteriota</taxon>
        <taxon>Desulfovibrionia</taxon>
        <taxon>Desulfovibrionales</taxon>
        <taxon>Desulfovibrionaceae</taxon>
        <taxon>Oceanidesulfovibrio</taxon>
    </lineage>
</organism>
<accession>A0A6P1ZIQ7</accession>
<keyword evidence="1" id="KW-0472">Membrane</keyword>
<keyword evidence="1" id="KW-1133">Transmembrane helix</keyword>
<dbReference type="OrthoDB" id="5753718at2"/>
<dbReference type="InterPro" id="IPR012507">
    <property type="entry name" value="YibE_F"/>
</dbReference>